<dbReference type="Pfam" id="PF14529">
    <property type="entry name" value="Exo_endo_phos_2"/>
    <property type="match status" value="1"/>
</dbReference>
<feature type="region of interest" description="Disordered" evidence="1">
    <location>
        <begin position="1"/>
        <end position="23"/>
    </location>
</feature>
<comment type="caution">
    <text evidence="3">The sequence shown here is derived from an EMBL/GenBank/DDBJ whole genome shotgun (WGS) entry which is preliminary data.</text>
</comment>
<evidence type="ECO:0000313" key="4">
    <source>
        <dbReference type="Proteomes" id="UP000499080"/>
    </source>
</evidence>
<proteinExistence type="predicted"/>
<gene>
    <name evidence="3" type="ORF">AVEN_104480_1</name>
</gene>
<dbReference type="SUPFAM" id="SSF56219">
    <property type="entry name" value="DNase I-like"/>
    <property type="match status" value="1"/>
</dbReference>
<dbReference type="Gene3D" id="3.60.10.10">
    <property type="entry name" value="Endonuclease/exonuclease/phosphatase"/>
    <property type="match status" value="1"/>
</dbReference>
<dbReference type="AlphaFoldDB" id="A0A4Y2R1H7"/>
<keyword evidence="4" id="KW-1185">Reference proteome</keyword>
<dbReference type="GO" id="GO:0003824">
    <property type="term" value="F:catalytic activity"/>
    <property type="evidence" value="ECO:0007669"/>
    <property type="project" value="InterPro"/>
</dbReference>
<name>A0A4Y2R1H7_ARAVE</name>
<sequence length="138" mass="15193">MATPNTRQTESDTNINPKAVSENNNPLDMLQALRDLREIFQAYPEIFRIILNLKNSNTAQGKANILMADLANNIENLMQLGSYCIFGGDFNAHNKAWGSTSTTTKGEQLKHFANLAGLDIIAPPPTPDSELIQLPLLI</sequence>
<dbReference type="EMBL" id="BGPR01015446">
    <property type="protein sequence ID" value="GBN69259.1"/>
    <property type="molecule type" value="Genomic_DNA"/>
</dbReference>
<dbReference type="Proteomes" id="UP000499080">
    <property type="component" value="Unassembled WGS sequence"/>
</dbReference>
<reference evidence="3 4" key="1">
    <citation type="journal article" date="2019" name="Sci. Rep.">
        <title>Orb-weaving spider Araneus ventricosus genome elucidates the spidroin gene catalogue.</title>
        <authorList>
            <person name="Kono N."/>
            <person name="Nakamura H."/>
            <person name="Ohtoshi R."/>
            <person name="Moran D.A.P."/>
            <person name="Shinohara A."/>
            <person name="Yoshida Y."/>
            <person name="Fujiwara M."/>
            <person name="Mori M."/>
            <person name="Tomita M."/>
            <person name="Arakawa K."/>
        </authorList>
    </citation>
    <scope>NUCLEOTIDE SEQUENCE [LARGE SCALE GENOMIC DNA]</scope>
</reference>
<protein>
    <recommendedName>
        <fullName evidence="2">Endonuclease/exonuclease/phosphatase domain-containing protein</fullName>
    </recommendedName>
</protein>
<accession>A0A4Y2R1H7</accession>
<dbReference type="InterPro" id="IPR005135">
    <property type="entry name" value="Endo/exonuclease/phosphatase"/>
</dbReference>
<organism evidence="3 4">
    <name type="scientific">Araneus ventricosus</name>
    <name type="common">Orbweaver spider</name>
    <name type="synonym">Epeira ventricosa</name>
    <dbReference type="NCBI Taxonomy" id="182803"/>
    <lineage>
        <taxon>Eukaryota</taxon>
        <taxon>Metazoa</taxon>
        <taxon>Ecdysozoa</taxon>
        <taxon>Arthropoda</taxon>
        <taxon>Chelicerata</taxon>
        <taxon>Arachnida</taxon>
        <taxon>Araneae</taxon>
        <taxon>Araneomorphae</taxon>
        <taxon>Entelegynae</taxon>
        <taxon>Araneoidea</taxon>
        <taxon>Araneidae</taxon>
        <taxon>Araneus</taxon>
    </lineage>
</organism>
<dbReference type="OrthoDB" id="8033718at2759"/>
<dbReference type="InterPro" id="IPR036691">
    <property type="entry name" value="Endo/exonu/phosph_ase_sf"/>
</dbReference>
<evidence type="ECO:0000313" key="3">
    <source>
        <dbReference type="EMBL" id="GBN69259.1"/>
    </source>
</evidence>
<evidence type="ECO:0000256" key="1">
    <source>
        <dbReference type="SAM" id="MobiDB-lite"/>
    </source>
</evidence>
<evidence type="ECO:0000259" key="2">
    <source>
        <dbReference type="Pfam" id="PF14529"/>
    </source>
</evidence>
<feature type="domain" description="Endonuclease/exonuclease/phosphatase" evidence="2">
    <location>
        <begin position="68"/>
        <end position="127"/>
    </location>
</feature>